<feature type="transmembrane region" description="Helical" evidence="7">
    <location>
        <begin position="106"/>
        <end position="125"/>
    </location>
</feature>
<comment type="similarity">
    <text evidence="7">Belongs to the binding-protein-dependent transport system permease family.</text>
</comment>
<dbReference type="PANTHER" id="PTHR32243">
    <property type="entry name" value="MALTOSE TRANSPORT SYSTEM PERMEASE-RELATED"/>
    <property type="match status" value="1"/>
</dbReference>
<keyword evidence="6 7" id="KW-0472">Membrane</keyword>
<dbReference type="SUPFAM" id="SSF161098">
    <property type="entry name" value="MetI-like"/>
    <property type="match status" value="1"/>
</dbReference>
<protein>
    <recommendedName>
        <fullName evidence="8">ABC transmembrane type-1 domain-containing protein</fullName>
    </recommendedName>
</protein>
<evidence type="ECO:0000256" key="5">
    <source>
        <dbReference type="ARBA" id="ARBA00022989"/>
    </source>
</evidence>
<feature type="transmembrane region" description="Helical" evidence="7">
    <location>
        <begin position="192"/>
        <end position="215"/>
    </location>
</feature>
<dbReference type="InterPro" id="IPR000515">
    <property type="entry name" value="MetI-like"/>
</dbReference>
<dbReference type="CDD" id="cd06261">
    <property type="entry name" value="TM_PBP2"/>
    <property type="match status" value="1"/>
</dbReference>
<keyword evidence="4 7" id="KW-0812">Transmembrane</keyword>
<dbReference type="GO" id="GO:0005886">
    <property type="term" value="C:plasma membrane"/>
    <property type="evidence" value="ECO:0007669"/>
    <property type="project" value="UniProtKB-SubCell"/>
</dbReference>
<feature type="transmembrane region" description="Helical" evidence="7">
    <location>
        <begin position="236"/>
        <end position="259"/>
    </location>
</feature>
<evidence type="ECO:0000259" key="8">
    <source>
        <dbReference type="PROSITE" id="PS50928"/>
    </source>
</evidence>
<gene>
    <name evidence="9" type="ORF">GCM10010964_39810</name>
</gene>
<feature type="domain" description="ABC transmembrane type-1" evidence="8">
    <location>
        <begin position="68"/>
        <end position="259"/>
    </location>
</feature>
<sequence>MPPRNAARLYPLVLLLLAFVAFPLYWMASTSLKPQTEVFRVPPTFVPETWTLRHYVELFWLTDFGLLFVNSLKVCLVSTGLALVVGSLGAYALARFRVRGKEAYGRLVLLAYMFPGALLVIPLLLLFRQLGLTNSHLGLSLAYLTFAVPFVMWVMRDFFASVPVDLEEAALIDGASRLGALWDVVLPQAVPGLIATGIFAFLFAWNEYLFALILISDESLRTLPPGMMRFVSTTDTNWGLIMAASTLATLPMALAFGLIQRYLVTGLGAGGVKG</sequence>
<organism evidence="9 10">
    <name type="scientific">Caldovatus sediminis</name>
    <dbReference type="NCBI Taxonomy" id="2041189"/>
    <lineage>
        <taxon>Bacteria</taxon>
        <taxon>Pseudomonadati</taxon>
        <taxon>Pseudomonadota</taxon>
        <taxon>Alphaproteobacteria</taxon>
        <taxon>Acetobacterales</taxon>
        <taxon>Roseomonadaceae</taxon>
        <taxon>Caldovatus</taxon>
    </lineage>
</organism>
<accession>A0A8J3ECQ0</accession>
<feature type="transmembrane region" description="Helical" evidence="7">
    <location>
        <begin position="137"/>
        <end position="155"/>
    </location>
</feature>
<dbReference type="Pfam" id="PF00528">
    <property type="entry name" value="BPD_transp_1"/>
    <property type="match status" value="1"/>
</dbReference>
<dbReference type="Proteomes" id="UP000597507">
    <property type="component" value="Unassembled WGS sequence"/>
</dbReference>
<evidence type="ECO:0000256" key="4">
    <source>
        <dbReference type="ARBA" id="ARBA00022692"/>
    </source>
</evidence>
<dbReference type="Gene3D" id="1.10.3720.10">
    <property type="entry name" value="MetI-like"/>
    <property type="match status" value="1"/>
</dbReference>
<dbReference type="GO" id="GO:0055085">
    <property type="term" value="P:transmembrane transport"/>
    <property type="evidence" value="ECO:0007669"/>
    <property type="project" value="InterPro"/>
</dbReference>
<feature type="transmembrane region" description="Helical" evidence="7">
    <location>
        <begin position="12"/>
        <end position="32"/>
    </location>
</feature>
<evidence type="ECO:0000256" key="6">
    <source>
        <dbReference type="ARBA" id="ARBA00023136"/>
    </source>
</evidence>
<keyword evidence="10" id="KW-1185">Reference proteome</keyword>
<dbReference type="InterPro" id="IPR050901">
    <property type="entry name" value="BP-dep_ABC_trans_perm"/>
</dbReference>
<keyword evidence="2 7" id="KW-0813">Transport</keyword>
<evidence type="ECO:0000313" key="10">
    <source>
        <dbReference type="Proteomes" id="UP000597507"/>
    </source>
</evidence>
<comment type="caution">
    <text evidence="9">The sequence shown here is derived from an EMBL/GenBank/DDBJ whole genome shotgun (WGS) entry which is preliminary data.</text>
</comment>
<proteinExistence type="inferred from homology"/>
<feature type="transmembrane region" description="Helical" evidence="7">
    <location>
        <begin position="74"/>
        <end position="94"/>
    </location>
</feature>
<feature type="transmembrane region" description="Helical" evidence="7">
    <location>
        <begin position="52"/>
        <end position="69"/>
    </location>
</feature>
<keyword evidence="5 7" id="KW-1133">Transmembrane helix</keyword>
<evidence type="ECO:0000256" key="1">
    <source>
        <dbReference type="ARBA" id="ARBA00004651"/>
    </source>
</evidence>
<dbReference type="PROSITE" id="PS50928">
    <property type="entry name" value="ABC_TM1"/>
    <property type="match status" value="1"/>
</dbReference>
<dbReference type="AlphaFoldDB" id="A0A8J3ECQ0"/>
<keyword evidence="3" id="KW-1003">Cell membrane</keyword>
<name>A0A8J3ECQ0_9PROT</name>
<evidence type="ECO:0000313" key="9">
    <source>
        <dbReference type="EMBL" id="GGG48500.1"/>
    </source>
</evidence>
<evidence type="ECO:0000256" key="3">
    <source>
        <dbReference type="ARBA" id="ARBA00022475"/>
    </source>
</evidence>
<dbReference type="InterPro" id="IPR035906">
    <property type="entry name" value="MetI-like_sf"/>
</dbReference>
<dbReference type="RefSeq" id="WP_188903466.1">
    <property type="nucleotide sequence ID" value="NZ_BMKS01000018.1"/>
</dbReference>
<evidence type="ECO:0000256" key="7">
    <source>
        <dbReference type="RuleBase" id="RU363032"/>
    </source>
</evidence>
<dbReference type="EMBL" id="BMKS01000018">
    <property type="protein sequence ID" value="GGG48500.1"/>
    <property type="molecule type" value="Genomic_DNA"/>
</dbReference>
<evidence type="ECO:0000256" key="2">
    <source>
        <dbReference type="ARBA" id="ARBA00022448"/>
    </source>
</evidence>
<reference evidence="9 10" key="1">
    <citation type="journal article" date="2014" name="Int. J. Syst. Evol. Microbiol.">
        <title>Complete genome sequence of Corynebacterium casei LMG S-19264T (=DSM 44701T), isolated from a smear-ripened cheese.</title>
        <authorList>
            <consortium name="US DOE Joint Genome Institute (JGI-PGF)"/>
            <person name="Walter F."/>
            <person name="Albersmeier A."/>
            <person name="Kalinowski J."/>
            <person name="Ruckert C."/>
        </authorList>
    </citation>
    <scope>NUCLEOTIDE SEQUENCE [LARGE SCALE GENOMIC DNA]</scope>
    <source>
        <strain evidence="9 10">CGMCC 1.16330</strain>
    </source>
</reference>
<comment type="subcellular location">
    <subcellularLocation>
        <location evidence="1 7">Cell membrane</location>
        <topology evidence="1 7">Multi-pass membrane protein</topology>
    </subcellularLocation>
</comment>
<dbReference type="PANTHER" id="PTHR32243:SF18">
    <property type="entry name" value="INNER MEMBRANE ABC TRANSPORTER PERMEASE PROTEIN YCJP"/>
    <property type="match status" value="1"/>
</dbReference>